<dbReference type="AlphaFoldDB" id="A0AAV0V2S3"/>
<evidence type="ECO:0000313" key="4">
    <source>
        <dbReference type="Proteomes" id="UP001162031"/>
    </source>
</evidence>
<protein>
    <recommendedName>
        <fullName evidence="5">Mic1 domain-containing protein</fullName>
    </recommendedName>
</protein>
<dbReference type="Pfam" id="PF21029">
    <property type="entry name" value="RMC1_N"/>
    <property type="match status" value="1"/>
</dbReference>
<evidence type="ECO:0000259" key="2">
    <source>
        <dbReference type="Pfam" id="PF21029"/>
    </source>
</evidence>
<keyword evidence="4" id="KW-1185">Reference proteome</keyword>
<dbReference type="GO" id="GO:0010506">
    <property type="term" value="P:regulation of autophagy"/>
    <property type="evidence" value="ECO:0007669"/>
    <property type="project" value="InterPro"/>
</dbReference>
<dbReference type="Pfam" id="PF07035">
    <property type="entry name" value="RMC1_C"/>
    <property type="match status" value="1"/>
</dbReference>
<dbReference type="GO" id="GO:0031902">
    <property type="term" value="C:late endosome membrane"/>
    <property type="evidence" value="ECO:0007669"/>
    <property type="project" value="TreeGrafter"/>
</dbReference>
<accession>A0AAV0V2S3</accession>
<organism evidence="3 4">
    <name type="scientific">Hyaloperonospora brassicae</name>
    <name type="common">Brassica downy mildew</name>
    <name type="synonym">Peronospora brassicae</name>
    <dbReference type="NCBI Taxonomy" id="162125"/>
    <lineage>
        <taxon>Eukaryota</taxon>
        <taxon>Sar</taxon>
        <taxon>Stramenopiles</taxon>
        <taxon>Oomycota</taxon>
        <taxon>Peronosporomycetes</taxon>
        <taxon>Peronosporales</taxon>
        <taxon>Peronosporaceae</taxon>
        <taxon>Hyaloperonospora</taxon>
    </lineage>
</organism>
<dbReference type="GO" id="GO:0005765">
    <property type="term" value="C:lysosomal membrane"/>
    <property type="evidence" value="ECO:0007669"/>
    <property type="project" value="TreeGrafter"/>
</dbReference>
<dbReference type="Proteomes" id="UP001162031">
    <property type="component" value="Unassembled WGS sequence"/>
</dbReference>
<sequence>MSDDGHLYLCGGVDYAGDSRHAWFDAAHQCMLMISASCVYMLPLGTSLDPVAGTTSAACASTIITMLYDFNEPATSCSRRGAVQQTHSRTPVMYLQLSADSQFLAVQRSDIEVQVLHRGTRTSYWLLCSSRAGNRILHKGVVWSARYAKTPGLQDLFLVTRFGLEHHRVSYKRHSCVLHKTVGFYTHNFWYASSHGVLLLSTGSRANEIVPFVMGGDKVEKLPKLVFATTVNKQDLRLVALYGRMYMVYSDACSMKLLVYLVGRTKVSCVRSMNLTVPPGTALEYSVVDNVLVCHSLDFNVSFFFDIKCDTDDPLSVPLPISLSPPCSSSNKSKTTPAQASKNTLNELYTSAFRVASKRDGHERCVESPSSSLTSILYARCARSETGVDLANFADDKRNLSSSLSSPSSSQLAKKTSARQHQCATVVEEMLVTDHEVAVPRFSQWRFYPPDLVQRSRLTNEVNQMEFRKLQLNLAGICRTCEYCREILPFLLRRGDRDLAKLLVLNVVRKHIVEQQAHLSSIVQLLSSVQTACGCEGRHKSKVGRKTASNASVLHPNDRAHSRSDECFSSRIAKERPAARNVSGSLICIQQTEFYRHVWKSILDDTNVATKSNLSVYIVEYIKSLRKREVQVKNITYLALAECFIATGEPAKLYQFVRHHVIADFAELAELMVQNGEAFPDLLQAGTDMYFRLNDRAAFLRTLLDHGQAEQAIAIAWQNIGSNSCNASALPGVAFFDSLVRPVTSSKQPRSSLQVTQMLGHLLLFLKVWDPAALECPSKTSLSRLASCATVPFPDEMILPSSRLTLRKAFGFEGSRK</sequence>
<evidence type="ECO:0008006" key="5">
    <source>
        <dbReference type="Google" id="ProtNLM"/>
    </source>
</evidence>
<gene>
    <name evidence="3" type="ORF">HBR001_LOCUS8679</name>
</gene>
<dbReference type="PANTHER" id="PTHR12897:SF4">
    <property type="entry name" value="REGULATOR OF MON1-CCZ1 COMPLEX"/>
    <property type="match status" value="1"/>
</dbReference>
<dbReference type="EMBL" id="CANTFL010001452">
    <property type="protein sequence ID" value="CAI5741846.1"/>
    <property type="molecule type" value="Genomic_DNA"/>
</dbReference>
<comment type="caution">
    <text evidence="3">The sequence shown here is derived from an EMBL/GenBank/DDBJ whole genome shotgun (WGS) entry which is preliminary data.</text>
</comment>
<name>A0AAV0V2S3_HYABA</name>
<dbReference type="InterPro" id="IPR040371">
    <property type="entry name" value="RMC1"/>
</dbReference>
<dbReference type="PANTHER" id="PTHR12897">
    <property type="entry name" value="COLON CANCER-ASSOCIATED PROTEIN MIC1"/>
    <property type="match status" value="1"/>
</dbReference>
<feature type="domain" description="Regulator of MON1-CCZ1 complex N-terminal" evidence="2">
    <location>
        <begin position="85"/>
        <end position="175"/>
    </location>
</feature>
<reference evidence="3" key="1">
    <citation type="submission" date="2022-12" db="EMBL/GenBank/DDBJ databases">
        <authorList>
            <person name="Webb A."/>
        </authorList>
    </citation>
    <scope>NUCLEOTIDE SEQUENCE</scope>
    <source>
        <strain evidence="3">Hp1</strain>
    </source>
</reference>
<dbReference type="GO" id="GO:0035658">
    <property type="term" value="C:Mon1-Ccz1 complex"/>
    <property type="evidence" value="ECO:0007669"/>
    <property type="project" value="InterPro"/>
</dbReference>
<evidence type="ECO:0000259" key="1">
    <source>
        <dbReference type="Pfam" id="PF07035"/>
    </source>
</evidence>
<dbReference type="InterPro" id="IPR009755">
    <property type="entry name" value="RMC1_C"/>
</dbReference>
<dbReference type="InterPro" id="IPR049040">
    <property type="entry name" value="RMC1_N"/>
</dbReference>
<feature type="domain" description="Mic1" evidence="1">
    <location>
        <begin position="504"/>
        <end position="729"/>
    </location>
</feature>
<proteinExistence type="predicted"/>
<evidence type="ECO:0000313" key="3">
    <source>
        <dbReference type="EMBL" id="CAI5741846.1"/>
    </source>
</evidence>